<dbReference type="PANTHER" id="PTHR30250:SF11">
    <property type="entry name" value="O-ANTIGEN TRANSPORTER-RELATED"/>
    <property type="match status" value="1"/>
</dbReference>
<proteinExistence type="predicted"/>
<dbReference type="InterPro" id="IPR050833">
    <property type="entry name" value="Poly_Biosynth_Transport"/>
</dbReference>
<feature type="transmembrane region" description="Helical" evidence="6">
    <location>
        <begin position="46"/>
        <end position="64"/>
    </location>
</feature>
<dbReference type="Pfam" id="PF01943">
    <property type="entry name" value="Polysacc_synt"/>
    <property type="match status" value="1"/>
</dbReference>
<feature type="transmembrane region" description="Helical" evidence="6">
    <location>
        <begin position="452"/>
        <end position="474"/>
    </location>
</feature>
<feature type="transmembrane region" description="Helical" evidence="6">
    <location>
        <begin position="303"/>
        <end position="326"/>
    </location>
</feature>
<feature type="transmembrane region" description="Helical" evidence="6">
    <location>
        <begin position="177"/>
        <end position="194"/>
    </location>
</feature>
<evidence type="ECO:0000256" key="3">
    <source>
        <dbReference type="ARBA" id="ARBA00022692"/>
    </source>
</evidence>
<dbReference type="PANTHER" id="PTHR30250">
    <property type="entry name" value="PST FAMILY PREDICTED COLANIC ACID TRANSPORTER"/>
    <property type="match status" value="1"/>
</dbReference>
<feature type="transmembrane region" description="Helical" evidence="6">
    <location>
        <begin position="120"/>
        <end position="141"/>
    </location>
</feature>
<evidence type="ECO:0000256" key="5">
    <source>
        <dbReference type="ARBA" id="ARBA00023136"/>
    </source>
</evidence>
<evidence type="ECO:0000256" key="2">
    <source>
        <dbReference type="ARBA" id="ARBA00022475"/>
    </source>
</evidence>
<reference evidence="7 8" key="1">
    <citation type="submission" date="2022-01" db="EMBL/GenBank/DDBJ databases">
        <title>Flavihumibacter sp. nov., isolated from sediment of a river.</title>
        <authorList>
            <person name="Liu H."/>
        </authorList>
    </citation>
    <scope>NUCLEOTIDE SEQUENCE [LARGE SCALE GENOMIC DNA]</scope>
    <source>
        <strain evidence="7 8">RY-1</strain>
    </source>
</reference>
<evidence type="ECO:0000256" key="6">
    <source>
        <dbReference type="SAM" id="Phobius"/>
    </source>
</evidence>
<dbReference type="EMBL" id="JAKEVY010000004">
    <property type="protein sequence ID" value="MCF1716391.1"/>
    <property type="molecule type" value="Genomic_DNA"/>
</dbReference>
<sequence length="490" mass="55325">MDNNRTVQALWVGLGSLSTFALSFVSAAILSRYFNKHDYGTYKQILFVYNSLLIFFSAGLPRVYSYFLPKYSVEEGKSIVNKIGVALAISGLLFGVVLFSCAEVIGYALRNPDISIGLKYFSLVPVFMFPTFGVEGIFATYQKTKYIAVYQTLTRFLMLFFIVGAVVFFEGTYLNAIYGWVIVSILSLIIALYFKSIPFKGVKSVSTNLTYKDLYTYSLPIVLASIAGVAIKSADQFYISRFFGSEIFAEFSNGFIELPLVTMITGATSAVLMPLFSRIKSKQVDYNEICVVWKSALYKSATIIYPLVIFFMWFAQDIVVLLYSNVYSNSSLYFQLALVINFFNLIIFAPLLFAFGETQYYFKLHLIIALLAWIGGAIVLFIFNSPIAISIFSVCLSIFKIVLGMIKSSELLDTKVWNLFPFRTLIPILIQSICVILLVSFTRQIYFGDLHIVIRLLVCFILYSGLVLITSRFFGIDYLTVISPIIKRLI</sequence>
<dbReference type="Proteomes" id="UP001200145">
    <property type="component" value="Unassembled WGS sequence"/>
</dbReference>
<evidence type="ECO:0000256" key="1">
    <source>
        <dbReference type="ARBA" id="ARBA00004651"/>
    </source>
</evidence>
<feature type="transmembrane region" description="Helical" evidence="6">
    <location>
        <begin position="85"/>
        <end position="108"/>
    </location>
</feature>
<evidence type="ECO:0000313" key="7">
    <source>
        <dbReference type="EMBL" id="MCF1716391.1"/>
    </source>
</evidence>
<dbReference type="RefSeq" id="WP_234867546.1">
    <property type="nucleotide sequence ID" value="NZ_JAKEVY010000004.1"/>
</dbReference>
<feature type="transmembrane region" description="Helical" evidence="6">
    <location>
        <begin position="153"/>
        <end position="171"/>
    </location>
</feature>
<feature type="transmembrane region" description="Helical" evidence="6">
    <location>
        <begin position="254"/>
        <end position="276"/>
    </location>
</feature>
<feature type="transmembrane region" description="Helical" evidence="6">
    <location>
        <begin position="426"/>
        <end position="446"/>
    </location>
</feature>
<comment type="caution">
    <text evidence="7">The sequence shown here is derived from an EMBL/GenBank/DDBJ whole genome shotgun (WGS) entry which is preliminary data.</text>
</comment>
<feature type="transmembrane region" description="Helical" evidence="6">
    <location>
        <begin position="387"/>
        <end position="406"/>
    </location>
</feature>
<keyword evidence="5 6" id="KW-0472">Membrane</keyword>
<evidence type="ECO:0000256" key="4">
    <source>
        <dbReference type="ARBA" id="ARBA00022989"/>
    </source>
</evidence>
<keyword evidence="4 6" id="KW-1133">Transmembrane helix</keyword>
<keyword evidence="3 6" id="KW-0812">Transmembrane</keyword>
<name>A0ABS9BL23_9BACT</name>
<keyword evidence="2" id="KW-1003">Cell membrane</keyword>
<feature type="transmembrane region" description="Helical" evidence="6">
    <location>
        <begin position="360"/>
        <end position="381"/>
    </location>
</feature>
<accession>A0ABS9BL23</accession>
<protein>
    <submittedName>
        <fullName evidence="7">Oligosaccharide flippase family protein</fullName>
    </submittedName>
</protein>
<feature type="transmembrane region" description="Helical" evidence="6">
    <location>
        <begin position="214"/>
        <end position="234"/>
    </location>
</feature>
<evidence type="ECO:0000313" key="8">
    <source>
        <dbReference type="Proteomes" id="UP001200145"/>
    </source>
</evidence>
<keyword evidence="8" id="KW-1185">Reference proteome</keyword>
<feature type="transmembrane region" description="Helical" evidence="6">
    <location>
        <begin position="12"/>
        <end position="34"/>
    </location>
</feature>
<comment type="subcellular location">
    <subcellularLocation>
        <location evidence="1">Cell membrane</location>
        <topology evidence="1">Multi-pass membrane protein</topology>
    </subcellularLocation>
</comment>
<dbReference type="InterPro" id="IPR002797">
    <property type="entry name" value="Polysacc_synth"/>
</dbReference>
<organism evidence="7 8">
    <name type="scientific">Flavihumibacter fluminis</name>
    <dbReference type="NCBI Taxonomy" id="2909236"/>
    <lineage>
        <taxon>Bacteria</taxon>
        <taxon>Pseudomonadati</taxon>
        <taxon>Bacteroidota</taxon>
        <taxon>Chitinophagia</taxon>
        <taxon>Chitinophagales</taxon>
        <taxon>Chitinophagaceae</taxon>
        <taxon>Flavihumibacter</taxon>
    </lineage>
</organism>
<gene>
    <name evidence="7" type="ORF">L0U88_17245</name>
</gene>
<feature type="transmembrane region" description="Helical" evidence="6">
    <location>
        <begin position="332"/>
        <end position="353"/>
    </location>
</feature>